<dbReference type="PANTHER" id="PTHR11383:SF3">
    <property type="entry name" value="NAD(P)H PYROPHOSPHATASE NUDT13, MITOCHONDRIAL"/>
    <property type="match status" value="1"/>
</dbReference>
<evidence type="ECO:0000256" key="5">
    <source>
        <dbReference type="ARBA" id="ARBA00022842"/>
    </source>
</evidence>
<evidence type="ECO:0000256" key="3">
    <source>
        <dbReference type="ARBA" id="ARBA00022723"/>
    </source>
</evidence>
<dbReference type="Pfam" id="PF09297">
    <property type="entry name" value="Zn_ribbon_NUD"/>
    <property type="match status" value="1"/>
</dbReference>
<organism evidence="8 9">
    <name type="scientific">Treponema parvum</name>
    <dbReference type="NCBI Taxonomy" id="138851"/>
    <lineage>
        <taxon>Bacteria</taxon>
        <taxon>Pseudomonadati</taxon>
        <taxon>Spirochaetota</taxon>
        <taxon>Spirochaetia</taxon>
        <taxon>Spirochaetales</taxon>
        <taxon>Treponemataceae</taxon>
        <taxon>Treponema</taxon>
    </lineage>
</organism>
<sequence>MSIISNSNNFICEFRFIFRENNILLETQKDVPLQEQIADGSIMPSEKIFRKCIEFQAAEDWFSEPEYDFSAMQLESSSPAPAGCEFIPLRDFFNMSDEKSVLLSTRAKGLLAWREKMRFCPRCSTKLADDQAMSAKICPKCGHQYFPQIEPAVIVLVSDKNKYLLVRHAQRIQNLYACISGFVEIGETAEQSVVREVKEESGVDIKNIRYVGSQSWPFPDQLMLAFRAEYAGGEIKIQPEEISEAAWFDKDDLPTIPKPGSVAHNLITGVFG</sequence>
<dbReference type="EC" id="3.6.1.22" evidence="2"/>
<dbReference type="InterPro" id="IPR015376">
    <property type="entry name" value="Znr_NADH_PPase"/>
</dbReference>
<reference evidence="8" key="2">
    <citation type="journal article" date="2021" name="Microbiol. Resour. Announc.">
        <title>Complete Genome Sequences of Three Human Oral Treponema parvum Isolates.</title>
        <authorList>
            <person name="Zeng H."/>
            <person name="Watt R.M."/>
        </authorList>
    </citation>
    <scope>NUCLEOTIDE SEQUENCE</scope>
    <source>
        <strain evidence="8">ATCC 700773</strain>
    </source>
</reference>
<dbReference type="RefSeq" id="WP_210116978.1">
    <property type="nucleotide sequence ID" value="NZ_CP054257.1"/>
</dbReference>
<keyword evidence="5" id="KW-0460">Magnesium</keyword>
<proteinExistence type="predicted"/>
<keyword evidence="6" id="KW-0520">NAD</keyword>
<reference evidence="8" key="1">
    <citation type="submission" date="2020-05" db="EMBL/GenBank/DDBJ databases">
        <authorList>
            <person name="Zeng H."/>
            <person name="Chan Y.K."/>
            <person name="Watt R.M."/>
        </authorList>
    </citation>
    <scope>NUCLEOTIDE SEQUENCE</scope>
    <source>
        <strain evidence="8">ATCC 700773</strain>
    </source>
</reference>
<dbReference type="Gene3D" id="3.90.79.10">
    <property type="entry name" value="Nucleoside Triphosphate Pyrophosphohydrolase"/>
    <property type="match status" value="1"/>
</dbReference>
<dbReference type="Proteomes" id="UP000671995">
    <property type="component" value="Chromosome"/>
</dbReference>
<comment type="cofactor">
    <cofactor evidence="1">
        <name>Mg(2+)</name>
        <dbReference type="ChEBI" id="CHEBI:18420"/>
    </cofactor>
</comment>
<evidence type="ECO:0000313" key="9">
    <source>
        <dbReference type="Proteomes" id="UP000671995"/>
    </source>
</evidence>
<feature type="domain" description="Nudix hydrolase" evidence="7">
    <location>
        <begin position="147"/>
        <end position="270"/>
    </location>
</feature>
<dbReference type="NCBIfam" id="NF001299">
    <property type="entry name" value="PRK00241.1"/>
    <property type="match status" value="1"/>
</dbReference>
<evidence type="ECO:0000256" key="1">
    <source>
        <dbReference type="ARBA" id="ARBA00001946"/>
    </source>
</evidence>
<dbReference type="Pfam" id="PF00293">
    <property type="entry name" value="NUDIX"/>
    <property type="match status" value="1"/>
</dbReference>
<dbReference type="InterPro" id="IPR000086">
    <property type="entry name" value="NUDIX_hydrolase_dom"/>
</dbReference>
<gene>
    <name evidence="8" type="primary">nudC</name>
    <name evidence="8" type="ORF">HRI96_08675</name>
</gene>
<dbReference type="GO" id="GO:0016787">
    <property type="term" value="F:hydrolase activity"/>
    <property type="evidence" value="ECO:0007669"/>
    <property type="project" value="UniProtKB-KW"/>
</dbReference>
<accession>A0A975F0Q9</accession>
<evidence type="ECO:0000259" key="7">
    <source>
        <dbReference type="PROSITE" id="PS51462"/>
    </source>
</evidence>
<dbReference type="SUPFAM" id="SSF55811">
    <property type="entry name" value="Nudix"/>
    <property type="match status" value="1"/>
</dbReference>
<keyword evidence="3" id="KW-0479">Metal-binding</keyword>
<dbReference type="CDD" id="cd03429">
    <property type="entry name" value="NUDIX_NADH_pyrophosphatase_Nudt13"/>
    <property type="match status" value="1"/>
</dbReference>
<dbReference type="EMBL" id="CP054257">
    <property type="protein sequence ID" value="QTQ12263.1"/>
    <property type="molecule type" value="Genomic_DNA"/>
</dbReference>
<dbReference type="InterPro" id="IPR049734">
    <property type="entry name" value="NudC-like_C"/>
</dbReference>
<keyword evidence="4 8" id="KW-0378">Hydrolase</keyword>
<protein>
    <recommendedName>
        <fullName evidence="2">NAD(+) diphosphatase</fullName>
        <ecNumber evidence="2">3.6.1.22</ecNumber>
    </recommendedName>
</protein>
<evidence type="ECO:0000256" key="4">
    <source>
        <dbReference type="ARBA" id="ARBA00022801"/>
    </source>
</evidence>
<dbReference type="PROSITE" id="PS51462">
    <property type="entry name" value="NUDIX"/>
    <property type="match status" value="1"/>
</dbReference>
<dbReference type="Gene3D" id="3.90.79.20">
    <property type="match status" value="1"/>
</dbReference>
<name>A0A975F0Q9_9SPIR</name>
<evidence type="ECO:0000256" key="2">
    <source>
        <dbReference type="ARBA" id="ARBA00012381"/>
    </source>
</evidence>
<evidence type="ECO:0000256" key="6">
    <source>
        <dbReference type="ARBA" id="ARBA00023027"/>
    </source>
</evidence>
<dbReference type="InterPro" id="IPR015797">
    <property type="entry name" value="NUDIX_hydrolase-like_dom_sf"/>
</dbReference>
<evidence type="ECO:0000313" key="8">
    <source>
        <dbReference type="EMBL" id="QTQ12263.1"/>
    </source>
</evidence>
<dbReference type="AlphaFoldDB" id="A0A975F0Q9"/>
<dbReference type="GO" id="GO:0046872">
    <property type="term" value="F:metal ion binding"/>
    <property type="evidence" value="ECO:0007669"/>
    <property type="project" value="UniProtKB-KW"/>
</dbReference>
<dbReference type="PANTHER" id="PTHR11383">
    <property type="entry name" value="NUCLEOSIDE DIPHOSPHATE-LINKED MOIETY X MOTIF 13"/>
    <property type="match status" value="1"/>
</dbReference>